<dbReference type="FunFam" id="2.60.120.330:FF:000025">
    <property type="entry name" value="Gibberellin 2-beta-dioxygenase 2"/>
    <property type="match status" value="1"/>
</dbReference>
<dbReference type="AlphaFoldDB" id="A0A2N9J9K6"/>
<evidence type="ECO:0000256" key="2">
    <source>
        <dbReference type="ARBA" id="ARBA00022723"/>
    </source>
</evidence>
<dbReference type="InterPro" id="IPR026992">
    <property type="entry name" value="DIOX_N"/>
</dbReference>
<dbReference type="GO" id="GO:0009685">
    <property type="term" value="P:gibberellin metabolic process"/>
    <property type="evidence" value="ECO:0007669"/>
    <property type="project" value="UniProtKB-ARBA"/>
</dbReference>
<comment type="pathway">
    <text evidence="6">Plant hormone biosynthesis; gibberellin biosynthesis.</text>
</comment>
<evidence type="ECO:0000256" key="6">
    <source>
        <dbReference type="ARBA" id="ARBA00037909"/>
    </source>
</evidence>
<evidence type="ECO:0000256" key="4">
    <source>
        <dbReference type="ARBA" id="ARBA00023002"/>
    </source>
</evidence>
<dbReference type="PRINTS" id="PR00682">
    <property type="entry name" value="IPNSYNTHASE"/>
</dbReference>
<dbReference type="InterPro" id="IPR050231">
    <property type="entry name" value="Iron_ascorbate_oxido_reductase"/>
</dbReference>
<dbReference type="GO" id="GO:0046872">
    <property type="term" value="F:metal ion binding"/>
    <property type="evidence" value="ECO:0007669"/>
    <property type="project" value="UniProtKB-KW"/>
</dbReference>
<dbReference type="PROSITE" id="PS51471">
    <property type="entry name" value="FE2OG_OXY"/>
    <property type="match status" value="1"/>
</dbReference>
<evidence type="ECO:0000256" key="1">
    <source>
        <dbReference type="ARBA" id="ARBA00004972"/>
    </source>
</evidence>
<dbReference type="SUPFAM" id="SSF51197">
    <property type="entry name" value="Clavaminate synthase-like"/>
    <property type="match status" value="1"/>
</dbReference>
<dbReference type="InterPro" id="IPR044861">
    <property type="entry name" value="IPNS-like_FE2OG_OXY"/>
</dbReference>
<comment type="similarity">
    <text evidence="8">Belongs to the iron/ascorbate-dependent oxidoreductase family. GA2OX subfamily.</text>
</comment>
<evidence type="ECO:0000256" key="5">
    <source>
        <dbReference type="ARBA" id="ARBA00023004"/>
    </source>
</evidence>
<reference evidence="12" key="1">
    <citation type="submission" date="2018-02" db="EMBL/GenBank/DDBJ databases">
        <authorList>
            <person name="Cohen D.B."/>
            <person name="Kent A.D."/>
        </authorList>
    </citation>
    <scope>NUCLEOTIDE SEQUENCE</scope>
</reference>
<evidence type="ECO:0000259" key="11">
    <source>
        <dbReference type="PROSITE" id="PS51471"/>
    </source>
</evidence>
<dbReference type="Gene3D" id="2.60.120.330">
    <property type="entry name" value="B-lactam Antibiotic, Isopenicillin N Synthase, Chain"/>
    <property type="match status" value="1"/>
</dbReference>
<sequence>MVVPSPTPIRSKKTKAVGIPTIDLSLNRSMLSELVVKACEEFGCFKLVNHGVSKEIVSRMEEEGAEFFAKPNTEKKQAGPASPFGYGCKSIGPNGDMGDLEYLLLHSNPLSISERSKAISNDPTKFSCAVNDYIQAVKEVACEILDLVAEGLWVHDMRVFSRLIRDVHSDSLLRLNHYPSVKDINDWDPAPKLYQHQCTNSKRIGFGEHSDPQILTILRSNDVGGLQISLHDGLWVPVPPDPSEFFVIVGDALQALTNGRFVSARHRALANSIKPRMSMVYFGAPPLNAWISPLPEFVSPQKPSLYKPFTWDQYKKAAYSLRLGDSRLDLFKIHIGDKTQ</sequence>
<evidence type="ECO:0000256" key="7">
    <source>
        <dbReference type="ARBA" id="ARBA00052204"/>
    </source>
</evidence>
<accession>A0A2N9J9K6</accession>
<evidence type="ECO:0000256" key="9">
    <source>
        <dbReference type="ARBA" id="ARBA00066708"/>
    </source>
</evidence>
<protein>
    <recommendedName>
        <fullName evidence="9">gibberellin 2beta-dioxygenase</fullName>
        <ecNumber evidence="9">1.14.11.13</ecNumber>
    </recommendedName>
</protein>
<dbReference type="InterPro" id="IPR005123">
    <property type="entry name" value="Oxoglu/Fe-dep_dioxygenase_dom"/>
</dbReference>
<evidence type="ECO:0000256" key="10">
    <source>
        <dbReference type="RuleBase" id="RU003682"/>
    </source>
</evidence>
<dbReference type="Pfam" id="PF14226">
    <property type="entry name" value="DIOX_N"/>
    <property type="match status" value="1"/>
</dbReference>
<dbReference type="Pfam" id="PF03171">
    <property type="entry name" value="2OG-FeII_Oxy"/>
    <property type="match status" value="1"/>
</dbReference>
<organism evidence="12">
    <name type="scientific">Fagus sylvatica</name>
    <name type="common">Beechnut</name>
    <dbReference type="NCBI Taxonomy" id="28930"/>
    <lineage>
        <taxon>Eukaryota</taxon>
        <taxon>Viridiplantae</taxon>
        <taxon>Streptophyta</taxon>
        <taxon>Embryophyta</taxon>
        <taxon>Tracheophyta</taxon>
        <taxon>Spermatophyta</taxon>
        <taxon>Magnoliopsida</taxon>
        <taxon>eudicotyledons</taxon>
        <taxon>Gunneridae</taxon>
        <taxon>Pentapetalae</taxon>
        <taxon>rosids</taxon>
        <taxon>fabids</taxon>
        <taxon>Fagales</taxon>
        <taxon>Fagaceae</taxon>
        <taxon>Fagus</taxon>
    </lineage>
</organism>
<feature type="domain" description="Fe2OG dioxygenase" evidence="11">
    <location>
        <begin position="168"/>
        <end position="285"/>
    </location>
</feature>
<evidence type="ECO:0000313" key="12">
    <source>
        <dbReference type="EMBL" id="SPD34027.1"/>
    </source>
</evidence>
<proteinExistence type="inferred from homology"/>
<comment type="catalytic activity">
    <reaction evidence="7">
        <text>gibberellin A1 + 2-oxoglutarate + O2 = gibberellin A8 + succinate + CO2</text>
        <dbReference type="Rhea" id="RHEA:15005"/>
        <dbReference type="ChEBI" id="CHEBI:15379"/>
        <dbReference type="ChEBI" id="CHEBI:16526"/>
        <dbReference type="ChEBI" id="CHEBI:16810"/>
        <dbReference type="ChEBI" id="CHEBI:30031"/>
        <dbReference type="ChEBI" id="CHEBI:58524"/>
        <dbReference type="ChEBI" id="CHEBI:58594"/>
        <dbReference type="EC" id="1.14.11.13"/>
    </reaction>
</comment>
<evidence type="ECO:0000256" key="8">
    <source>
        <dbReference type="ARBA" id="ARBA00061282"/>
    </source>
</evidence>
<dbReference type="EC" id="1.14.11.13" evidence="9"/>
<dbReference type="EMBL" id="OIVN01006486">
    <property type="protein sequence ID" value="SPD34027.1"/>
    <property type="molecule type" value="Genomic_DNA"/>
</dbReference>
<keyword evidence="5 10" id="KW-0408">Iron</keyword>
<evidence type="ECO:0000256" key="3">
    <source>
        <dbReference type="ARBA" id="ARBA00022964"/>
    </source>
</evidence>
<name>A0A2N9J9K6_FAGSY</name>
<dbReference type="PANTHER" id="PTHR47990">
    <property type="entry name" value="2-OXOGLUTARATE (2OG) AND FE(II)-DEPENDENT OXYGENASE SUPERFAMILY PROTEIN-RELATED"/>
    <property type="match status" value="1"/>
</dbReference>
<dbReference type="InterPro" id="IPR027443">
    <property type="entry name" value="IPNS-like_sf"/>
</dbReference>
<keyword evidence="4 10" id="KW-0560">Oxidoreductase</keyword>
<keyword evidence="2 10" id="KW-0479">Metal-binding</keyword>
<comment type="pathway">
    <text evidence="1">Hormone biosynthesis.</text>
</comment>
<gene>
    <name evidence="12" type="ORF">FSB_LOCUS61909</name>
</gene>
<keyword evidence="3" id="KW-0223">Dioxygenase</keyword>
<dbReference type="GO" id="GO:0045543">
    <property type="term" value="F:gibberellin 2-beta-dioxygenase activity"/>
    <property type="evidence" value="ECO:0007669"/>
    <property type="project" value="UniProtKB-EC"/>
</dbReference>